<reference evidence="1 2" key="1">
    <citation type="submission" date="2012-07" db="EMBL/GenBank/DDBJ databases">
        <title>Draft genome sequence of Desulfovibrio magneticus str. Maddingley MBC34 obtained from a metagenomic sequence of a methanogenic enrichment isolated from coal-seam formation water in Victoria, Australia.</title>
        <authorList>
            <person name="Greenfield P."/>
            <person name="Hendry P."/>
            <person name="Li D."/>
            <person name="Rosewarne C.P."/>
            <person name="Tran-Dinh N."/>
            <person name="Elbourne L.D.H."/>
            <person name="Paulsen I.T."/>
            <person name="Midgley D.J."/>
        </authorList>
    </citation>
    <scope>NUCLEOTIDE SEQUENCE [LARGE SCALE GENOMIC DNA]</scope>
    <source>
        <strain evidence="2">Maddingley MBC34</strain>
    </source>
</reference>
<dbReference type="AlphaFoldDB" id="K6GNB8"/>
<name>K6GNB8_9BACT</name>
<sequence>MPYSSAMTADAATTPVAWNGLTLSVPSSWRPARLGLGYLYFEDGSGPAFELKWRAGAGRDGMEAAFRAMTPKGQARRADGLPKVWDTALAEFESMPIAWSIGERGGLGAALFCPDCGLAAIFQAYGGPDGPDAGRVAEVGRALASFAHHHDAAPEFRVFGLSFTPPPGYRLTAFHFSPGRFSLNFVAGKAHLDILRLAPAEVLLARDPLPRLARLAYGFDADRPAAEAVVDGCPAVWIGQRQEQHWRDRLARALGRPARLALLRHDLAADKLYGAAASDRRPVDPDWLAAAGARCVSV</sequence>
<gene>
    <name evidence="1" type="ORF">B193_2847</name>
</gene>
<dbReference type="PATRIC" id="fig|1206767.3.peg.2794"/>
<organism evidence="1 2">
    <name type="scientific">Solidesulfovibrio magneticus str. Maddingley MBC34</name>
    <dbReference type="NCBI Taxonomy" id="1206767"/>
    <lineage>
        <taxon>Bacteria</taxon>
        <taxon>Pseudomonadati</taxon>
        <taxon>Thermodesulfobacteriota</taxon>
        <taxon>Desulfovibrionia</taxon>
        <taxon>Desulfovibrionales</taxon>
        <taxon>Desulfovibrionaceae</taxon>
        <taxon>Solidesulfovibrio</taxon>
    </lineage>
</organism>
<accession>K6GNB8</accession>
<protein>
    <submittedName>
        <fullName evidence="1">Uncharacterized protein</fullName>
    </submittedName>
</protein>
<comment type="caution">
    <text evidence="1">The sequence shown here is derived from an EMBL/GenBank/DDBJ whole genome shotgun (WGS) entry which is preliminary data.</text>
</comment>
<dbReference type="EMBL" id="ALAO01000247">
    <property type="protein sequence ID" value="EKO38455.1"/>
    <property type="molecule type" value="Genomic_DNA"/>
</dbReference>
<proteinExistence type="predicted"/>
<evidence type="ECO:0000313" key="2">
    <source>
        <dbReference type="Proteomes" id="UP000006272"/>
    </source>
</evidence>
<evidence type="ECO:0000313" key="1">
    <source>
        <dbReference type="EMBL" id="EKO38455.1"/>
    </source>
</evidence>
<dbReference type="Proteomes" id="UP000006272">
    <property type="component" value="Unassembled WGS sequence"/>
</dbReference>